<evidence type="ECO:0000256" key="2">
    <source>
        <dbReference type="ARBA" id="ARBA00022475"/>
    </source>
</evidence>
<proteinExistence type="inferred from homology"/>
<dbReference type="Pfam" id="PF02743">
    <property type="entry name" value="dCache_1"/>
    <property type="match status" value="1"/>
</dbReference>
<protein>
    <recommendedName>
        <fullName evidence="15">Methyl-accepting chemotaxis protein</fullName>
    </recommendedName>
</protein>
<dbReference type="CDD" id="cd12913">
    <property type="entry name" value="PDC1_MCP_like"/>
    <property type="match status" value="1"/>
</dbReference>
<keyword evidence="2" id="KW-1003">Cell membrane</keyword>
<dbReference type="GO" id="GO:0006935">
    <property type="term" value="P:chemotaxis"/>
    <property type="evidence" value="ECO:0007669"/>
    <property type="project" value="UniProtKB-KW"/>
</dbReference>
<keyword evidence="14" id="KW-1185">Reference proteome</keyword>
<dbReference type="EMBL" id="CP025746">
    <property type="protein sequence ID" value="QAA30455.1"/>
    <property type="molecule type" value="Genomic_DNA"/>
</dbReference>
<keyword evidence="6 10" id="KW-0472">Membrane</keyword>
<evidence type="ECO:0000256" key="7">
    <source>
        <dbReference type="ARBA" id="ARBA00023224"/>
    </source>
</evidence>
<dbReference type="PROSITE" id="PS50885">
    <property type="entry name" value="HAMP"/>
    <property type="match status" value="1"/>
</dbReference>
<dbReference type="SUPFAM" id="SSF58104">
    <property type="entry name" value="Methyl-accepting chemotaxis protein (MCP) signaling domain"/>
    <property type="match status" value="1"/>
</dbReference>
<dbReference type="InterPro" id="IPR004089">
    <property type="entry name" value="MCPsignal_dom"/>
</dbReference>
<dbReference type="SMART" id="SM00283">
    <property type="entry name" value="MA"/>
    <property type="match status" value="1"/>
</dbReference>
<feature type="domain" description="HAMP" evidence="12">
    <location>
        <begin position="308"/>
        <end position="360"/>
    </location>
</feature>
<gene>
    <name evidence="13" type="ORF">C1I91_01560</name>
</gene>
<dbReference type="PANTHER" id="PTHR32089">
    <property type="entry name" value="METHYL-ACCEPTING CHEMOTAXIS PROTEIN MCPB"/>
    <property type="match status" value="1"/>
</dbReference>
<dbReference type="Gene3D" id="1.10.8.500">
    <property type="entry name" value="HAMP domain in histidine kinase"/>
    <property type="match status" value="1"/>
</dbReference>
<evidence type="ECO:0000256" key="8">
    <source>
        <dbReference type="ARBA" id="ARBA00029447"/>
    </source>
</evidence>
<evidence type="ECO:0000256" key="6">
    <source>
        <dbReference type="ARBA" id="ARBA00023136"/>
    </source>
</evidence>
<dbReference type="Proteomes" id="UP000286268">
    <property type="component" value="Chromosome"/>
</dbReference>
<keyword evidence="4 10" id="KW-0812">Transmembrane</keyword>
<evidence type="ECO:0000256" key="9">
    <source>
        <dbReference type="PROSITE-ProRule" id="PRU00284"/>
    </source>
</evidence>
<dbReference type="SUPFAM" id="SSF103190">
    <property type="entry name" value="Sensory domain-like"/>
    <property type="match status" value="1"/>
</dbReference>
<evidence type="ECO:0000256" key="10">
    <source>
        <dbReference type="SAM" id="Phobius"/>
    </source>
</evidence>
<evidence type="ECO:0000256" key="3">
    <source>
        <dbReference type="ARBA" id="ARBA00022500"/>
    </source>
</evidence>
<dbReference type="Pfam" id="PF00015">
    <property type="entry name" value="MCPsignal"/>
    <property type="match status" value="1"/>
</dbReference>
<dbReference type="PROSITE" id="PS50111">
    <property type="entry name" value="CHEMOTAXIS_TRANSDUC_2"/>
    <property type="match status" value="1"/>
</dbReference>
<comment type="similarity">
    <text evidence="8">Belongs to the methyl-accepting chemotaxis (MCP) protein family.</text>
</comment>
<dbReference type="InterPro" id="IPR029151">
    <property type="entry name" value="Sensor-like_sf"/>
</dbReference>
<keyword evidence="3" id="KW-0145">Chemotaxis</keyword>
<evidence type="ECO:0000256" key="4">
    <source>
        <dbReference type="ARBA" id="ARBA00022692"/>
    </source>
</evidence>
<feature type="domain" description="Methyl-accepting transducer" evidence="11">
    <location>
        <begin position="379"/>
        <end position="636"/>
    </location>
</feature>
<reference evidence="13 14" key="1">
    <citation type="submission" date="2018-01" db="EMBL/GenBank/DDBJ databases">
        <title>Genome Sequencing and Assembly of Anaerobacter polyendosporus strain CT4.</title>
        <authorList>
            <person name="Tachaapaikoon C."/>
            <person name="Sutheeworapong S."/>
            <person name="Jenjaroenpun P."/>
            <person name="Wongsurawat T."/>
            <person name="Nookeaw I."/>
            <person name="Cheawchanlertfa P."/>
            <person name="Kosugi A."/>
            <person name="Cheevadhanarak S."/>
            <person name="Ratanakhanokchai K."/>
        </authorList>
    </citation>
    <scope>NUCLEOTIDE SEQUENCE [LARGE SCALE GENOMIC DNA]</scope>
    <source>
        <strain evidence="13 14">CT4</strain>
    </source>
</reference>
<dbReference type="SMART" id="SM00304">
    <property type="entry name" value="HAMP"/>
    <property type="match status" value="2"/>
</dbReference>
<accession>A0A3R5QQN0</accession>
<dbReference type="RefSeq" id="WP_128210907.1">
    <property type="nucleotide sequence ID" value="NZ_CP025746.1"/>
</dbReference>
<organism evidence="13 14">
    <name type="scientific">Clostridium manihotivorum</name>
    <dbReference type="NCBI Taxonomy" id="2320868"/>
    <lineage>
        <taxon>Bacteria</taxon>
        <taxon>Bacillati</taxon>
        <taxon>Bacillota</taxon>
        <taxon>Clostridia</taxon>
        <taxon>Eubacteriales</taxon>
        <taxon>Clostridiaceae</taxon>
        <taxon>Clostridium</taxon>
    </lineage>
</organism>
<keyword evidence="5 10" id="KW-1133">Transmembrane helix</keyword>
<evidence type="ECO:0000313" key="13">
    <source>
        <dbReference type="EMBL" id="QAA30455.1"/>
    </source>
</evidence>
<dbReference type="GO" id="GO:0005886">
    <property type="term" value="C:plasma membrane"/>
    <property type="evidence" value="ECO:0007669"/>
    <property type="project" value="UniProtKB-SubCell"/>
</dbReference>
<evidence type="ECO:0000259" key="11">
    <source>
        <dbReference type="PROSITE" id="PS50111"/>
    </source>
</evidence>
<dbReference type="GO" id="GO:0007165">
    <property type="term" value="P:signal transduction"/>
    <property type="evidence" value="ECO:0007669"/>
    <property type="project" value="UniProtKB-KW"/>
</dbReference>
<evidence type="ECO:0000256" key="5">
    <source>
        <dbReference type="ARBA" id="ARBA00022989"/>
    </source>
</evidence>
<dbReference type="CDD" id="cd12912">
    <property type="entry name" value="PDC2_MCP_like"/>
    <property type="match status" value="1"/>
</dbReference>
<dbReference type="InterPro" id="IPR003660">
    <property type="entry name" value="HAMP_dom"/>
</dbReference>
<feature type="transmembrane region" description="Helical" evidence="10">
    <location>
        <begin position="20"/>
        <end position="38"/>
    </location>
</feature>
<dbReference type="Gene3D" id="1.10.287.950">
    <property type="entry name" value="Methyl-accepting chemotaxis protein"/>
    <property type="match status" value="1"/>
</dbReference>
<feature type="transmembrane region" description="Helical" evidence="10">
    <location>
        <begin position="289"/>
        <end position="311"/>
    </location>
</feature>
<dbReference type="CDD" id="cd11386">
    <property type="entry name" value="MCP_signal"/>
    <property type="match status" value="1"/>
</dbReference>
<evidence type="ECO:0008006" key="15">
    <source>
        <dbReference type="Google" id="ProtNLM"/>
    </source>
</evidence>
<evidence type="ECO:0000313" key="14">
    <source>
        <dbReference type="Proteomes" id="UP000286268"/>
    </source>
</evidence>
<dbReference type="Pfam" id="PF00672">
    <property type="entry name" value="HAMP"/>
    <property type="match status" value="1"/>
</dbReference>
<dbReference type="KEGG" id="cmah:C1I91_01560"/>
<dbReference type="PANTHER" id="PTHR32089:SF114">
    <property type="entry name" value="METHYL-ACCEPTING CHEMOTAXIS PROTEIN MCPB"/>
    <property type="match status" value="1"/>
</dbReference>
<name>A0A3R5QQN0_9CLOT</name>
<dbReference type="Gene3D" id="3.30.450.20">
    <property type="entry name" value="PAS domain"/>
    <property type="match status" value="2"/>
</dbReference>
<dbReference type="CDD" id="cd06225">
    <property type="entry name" value="HAMP"/>
    <property type="match status" value="1"/>
</dbReference>
<keyword evidence="7 9" id="KW-0807">Transducer</keyword>
<comment type="subcellular location">
    <subcellularLocation>
        <location evidence="1">Cell membrane</location>
        <topology evidence="1">Multi-pass membrane protein</topology>
    </subcellularLocation>
</comment>
<evidence type="ECO:0000259" key="12">
    <source>
        <dbReference type="PROSITE" id="PS50885"/>
    </source>
</evidence>
<dbReference type="AlphaFoldDB" id="A0A3R5QQN0"/>
<dbReference type="InterPro" id="IPR033479">
    <property type="entry name" value="dCache_1"/>
</dbReference>
<evidence type="ECO:0000256" key="1">
    <source>
        <dbReference type="ARBA" id="ARBA00004651"/>
    </source>
</evidence>
<sequence length="665" mass="72804">MKKEKQKNSLGLKSIRVKLVIVMILICQIPLLVFALVANHQSRSTLDNKLRVTTTQEIDLTNKLVDNYFTIFSTAIDTASGLNSIKSDDDNVVMGTLKTFQEKNSDIGNIYIGRADKKMLIYPVTQLPSGYDPTSRPWYTDALNNKGKVTFSAPYKDAASGDMVISLSKTVEKDGQIIGVAAIDLNLAKLSKSLSDIKVGEQGYIYISDSQGVLVSHPNDKIIGTDEVKKQSYWSNVEKSQSGFEPYTYNGAKKFVSYDRNKVTGWIVFASMNESELTKDTKALTNVSIIDMVLTLILNIMFAVGISNFIAKNINIIRKGLNKAANGDLTYKVSIKSKDEFGQLAESFNEMSDGMHNLIGEVKESSLVMEKTAVTISTMSEDVATAVNDVAKTIDQVASGSSEQAHDIEQGVYEVQQLITELKEMYDQIDTMTNLAMVTQEMTEDGITTMDVLSEKSVETNKSSENIEDAVNDMTSSVGTIKSFTNIINEIAEQTNLLALNAAIEAARAGEAGKGFAVVADEIRKLAEQVTESTKEIGSIIDLVDGKSKNAIKAMASTKAAINSQSDSVEQTKNNLQNISVYMEELSKSIKNVKASIDGVNKSKDQIMESMQNMSAISEETAASTEEVSASTEEIAATMDEFNQNSTILKDISINLEEKIDRFKL</sequence>
<dbReference type="OrthoDB" id="13222at2"/>